<evidence type="ECO:0000313" key="3">
    <source>
        <dbReference type="Proteomes" id="UP000092650"/>
    </source>
</evidence>
<dbReference type="KEGG" id="ppla:BBI15_07810"/>
<protein>
    <submittedName>
        <fullName evidence="2">Uncharacterized protein</fullName>
    </submittedName>
</protein>
<dbReference type="STRING" id="1038856.BBI15_07810"/>
<evidence type="ECO:0000256" key="1">
    <source>
        <dbReference type="SAM" id="SignalP"/>
    </source>
</evidence>
<keyword evidence="3" id="KW-1185">Reference proteome</keyword>
<reference evidence="2" key="1">
    <citation type="submission" date="2016-10" db="EMBL/GenBank/DDBJ databases">
        <authorList>
            <person name="See-Too W.S."/>
        </authorList>
    </citation>
    <scope>NUCLEOTIDE SEQUENCE [LARGE SCALE GENOMIC DNA]</scope>
    <source>
        <strain evidence="2">DSM 23997</strain>
    </source>
</reference>
<gene>
    <name evidence="2" type="ORF">BBI15_07810</name>
</gene>
<feature type="signal peptide" evidence="1">
    <location>
        <begin position="1"/>
        <end position="22"/>
    </location>
</feature>
<feature type="chain" id="PRO_5008885154" evidence="1">
    <location>
        <begin position="23"/>
        <end position="300"/>
    </location>
</feature>
<sequence>MKKSLKLVSAMLLMSALSGCFAEDYDVGVPRAYLLADDSLRGQPVPLAEANIDWSSSSGDVSETVVDIEEFGLSQEAITVAPNQPASLDFKENEENGGDIWTDPTITAALWKGGEKTELELNDMREFRFPRTEGNYVLEVRFIDREDEAQYIGNVVIEEPVGQRAGQLPGFTHMDMPSITKIDSAEPNGETFDHSYSEVCWNDCDADGNYTVPDVHSGDAEAGSGIVIDWGTMEPNPSEVILIEIDDNGDKISEETIAADNSAITIKVNEQELGRQYSVQYLWRDGEDLLGHSSLDFKLE</sequence>
<dbReference type="EMBL" id="CP016539">
    <property type="protein sequence ID" value="ANU20124.1"/>
    <property type="molecule type" value="Genomic_DNA"/>
</dbReference>
<dbReference type="AlphaFoldDB" id="A0A1C7E819"/>
<dbReference type="PROSITE" id="PS51257">
    <property type="entry name" value="PROKAR_LIPOPROTEIN"/>
    <property type="match status" value="1"/>
</dbReference>
<dbReference type="Proteomes" id="UP000092650">
    <property type="component" value="Chromosome"/>
</dbReference>
<keyword evidence="1" id="KW-0732">Signal</keyword>
<proteinExistence type="predicted"/>
<accession>A0A1C7E819</accession>
<organism evidence="2 3">
    <name type="scientific">Planococcus plakortidis</name>
    <dbReference type="NCBI Taxonomy" id="1038856"/>
    <lineage>
        <taxon>Bacteria</taxon>
        <taxon>Bacillati</taxon>
        <taxon>Bacillota</taxon>
        <taxon>Bacilli</taxon>
        <taxon>Bacillales</taxon>
        <taxon>Caryophanaceae</taxon>
        <taxon>Planococcus</taxon>
    </lineage>
</organism>
<dbReference type="RefSeq" id="WP_068869918.1">
    <property type="nucleotide sequence ID" value="NZ_CP016539.2"/>
</dbReference>
<evidence type="ECO:0000313" key="2">
    <source>
        <dbReference type="EMBL" id="ANU20124.1"/>
    </source>
</evidence>
<name>A0A1C7E819_9BACL</name>